<dbReference type="Proteomes" id="UP000694563">
    <property type="component" value="Chromosome 17"/>
</dbReference>
<dbReference type="PANTHER" id="PTHR10044">
    <property type="entry name" value="INHIBITOR OF APOPTOSIS"/>
    <property type="match status" value="1"/>
</dbReference>
<evidence type="ECO:0000256" key="7">
    <source>
        <dbReference type="ARBA" id="ARBA00022786"/>
    </source>
</evidence>
<dbReference type="GO" id="GO:0043027">
    <property type="term" value="F:cysteine-type endopeptidase inhibitor activity involved in apoptotic process"/>
    <property type="evidence" value="ECO:0007669"/>
    <property type="project" value="TreeGrafter"/>
</dbReference>
<dbReference type="PROSITE" id="PS01282">
    <property type="entry name" value="BIR_REPEAT_1"/>
    <property type="match status" value="1"/>
</dbReference>
<evidence type="ECO:0000256" key="2">
    <source>
        <dbReference type="ARBA" id="ARBA00004496"/>
    </source>
</evidence>
<dbReference type="GO" id="GO:0043066">
    <property type="term" value="P:negative regulation of apoptotic process"/>
    <property type="evidence" value="ECO:0007669"/>
    <property type="project" value="TreeGrafter"/>
</dbReference>
<accession>A0A8C3Y5A5</accession>
<dbReference type="GO" id="GO:0061630">
    <property type="term" value="F:ubiquitin protein ligase activity"/>
    <property type="evidence" value="ECO:0007669"/>
    <property type="project" value="UniProtKB-EC"/>
</dbReference>
<evidence type="ECO:0000256" key="5">
    <source>
        <dbReference type="ARBA" id="ARBA00022679"/>
    </source>
</evidence>
<evidence type="ECO:0000256" key="4">
    <source>
        <dbReference type="ARBA" id="ARBA00022490"/>
    </source>
</evidence>
<keyword evidence="4" id="KW-0963">Cytoplasm</keyword>
<evidence type="ECO:0000256" key="1">
    <source>
        <dbReference type="ARBA" id="ARBA00000900"/>
    </source>
</evidence>
<dbReference type="GO" id="GO:0006915">
    <property type="term" value="P:apoptotic process"/>
    <property type="evidence" value="ECO:0007669"/>
    <property type="project" value="UniProtKB-KW"/>
</dbReference>
<protein>
    <recommendedName>
        <fullName evidence="3">RING-type E3 ubiquitin transferase</fullName>
        <ecNumber evidence="3">2.3.2.27</ecNumber>
    </recommendedName>
</protein>
<dbReference type="SMART" id="SM00238">
    <property type="entry name" value="BIR"/>
    <property type="match status" value="2"/>
</dbReference>
<organism evidence="9 10">
    <name type="scientific">Catharus ustulatus</name>
    <name type="common">Russet-backed thrush</name>
    <name type="synonym">Hylocichla ustulatus</name>
    <dbReference type="NCBI Taxonomy" id="91951"/>
    <lineage>
        <taxon>Eukaryota</taxon>
        <taxon>Metazoa</taxon>
        <taxon>Chordata</taxon>
        <taxon>Craniata</taxon>
        <taxon>Vertebrata</taxon>
        <taxon>Euteleostomi</taxon>
        <taxon>Archelosauria</taxon>
        <taxon>Archosauria</taxon>
        <taxon>Dinosauria</taxon>
        <taxon>Saurischia</taxon>
        <taxon>Theropoda</taxon>
        <taxon>Coelurosauria</taxon>
        <taxon>Aves</taxon>
        <taxon>Neognathae</taxon>
        <taxon>Neoaves</taxon>
        <taxon>Telluraves</taxon>
        <taxon>Australaves</taxon>
        <taxon>Passeriformes</taxon>
        <taxon>Turdidae</taxon>
        <taxon>Catharus</taxon>
    </lineage>
</organism>
<evidence type="ECO:0000256" key="8">
    <source>
        <dbReference type="ARBA" id="ARBA00022843"/>
    </source>
</evidence>
<proteinExistence type="predicted"/>
<dbReference type="Ensembl" id="ENSCUST00005017264.1">
    <property type="protein sequence ID" value="ENSCUSP00005016628.1"/>
    <property type="gene ID" value="ENSCUSG00005010685.1"/>
</dbReference>
<reference evidence="9" key="1">
    <citation type="submission" date="2020-10" db="EMBL/GenBank/DDBJ databases">
        <title>Catharus ustulatus (Swainson's thrush) genome, bCatUst1, primary haplotype v2.</title>
        <authorList>
            <person name="Delmore K."/>
            <person name="Vafadar M."/>
            <person name="Formenti G."/>
            <person name="Chow W."/>
            <person name="Pelan S."/>
            <person name="Howe K."/>
            <person name="Rhie A."/>
            <person name="Mountcastle J."/>
            <person name="Haase B."/>
            <person name="Fedrigo O."/>
            <person name="Jarvis E.D."/>
        </authorList>
    </citation>
    <scope>NUCLEOTIDE SEQUENCE [LARGE SCALE GENOMIC DNA]</scope>
</reference>
<dbReference type="PROSITE" id="PS50143">
    <property type="entry name" value="BIR_REPEAT_2"/>
    <property type="match status" value="2"/>
</dbReference>
<evidence type="ECO:0000256" key="6">
    <source>
        <dbReference type="ARBA" id="ARBA00022703"/>
    </source>
</evidence>
<dbReference type="InterPro" id="IPR001370">
    <property type="entry name" value="BIR_rpt"/>
</dbReference>
<dbReference type="GO" id="GO:0005737">
    <property type="term" value="C:cytoplasm"/>
    <property type="evidence" value="ECO:0007669"/>
    <property type="project" value="UniProtKB-SubCell"/>
</dbReference>
<dbReference type="EC" id="2.3.2.27" evidence="3"/>
<keyword evidence="7" id="KW-0833">Ubl conjugation pathway</keyword>
<evidence type="ECO:0000313" key="10">
    <source>
        <dbReference type="Proteomes" id="UP000694563"/>
    </source>
</evidence>
<name>A0A8C3Y5A5_CATUS</name>
<reference evidence="9" key="3">
    <citation type="submission" date="2025-09" db="UniProtKB">
        <authorList>
            <consortium name="Ensembl"/>
        </authorList>
    </citation>
    <scope>IDENTIFICATION</scope>
</reference>
<dbReference type="SUPFAM" id="SSF57924">
    <property type="entry name" value="Inhibitor of apoptosis (IAP) repeat"/>
    <property type="match status" value="2"/>
</dbReference>
<dbReference type="CDD" id="cd00022">
    <property type="entry name" value="BIR"/>
    <property type="match status" value="2"/>
</dbReference>
<comment type="catalytic activity">
    <reaction evidence="1">
        <text>S-ubiquitinyl-[E2 ubiquitin-conjugating enzyme]-L-cysteine + [acceptor protein]-L-lysine = [E2 ubiquitin-conjugating enzyme]-L-cysteine + N(6)-ubiquitinyl-[acceptor protein]-L-lysine.</text>
        <dbReference type="EC" id="2.3.2.27"/>
    </reaction>
</comment>
<keyword evidence="8" id="KW-0832">Ubl conjugation</keyword>
<dbReference type="AlphaFoldDB" id="A0A8C3Y5A5"/>
<dbReference type="InterPro" id="IPR050784">
    <property type="entry name" value="IAP"/>
</dbReference>
<keyword evidence="6" id="KW-0053">Apoptosis</keyword>
<evidence type="ECO:0000256" key="3">
    <source>
        <dbReference type="ARBA" id="ARBA00012483"/>
    </source>
</evidence>
<dbReference type="GO" id="GO:0031398">
    <property type="term" value="P:positive regulation of protein ubiquitination"/>
    <property type="evidence" value="ECO:0007669"/>
    <property type="project" value="TreeGrafter"/>
</dbReference>
<dbReference type="FunFam" id="1.10.1170.10:FF:000003">
    <property type="entry name" value="E3 ubiquitin-protein ligase XIAP"/>
    <property type="match status" value="1"/>
</dbReference>
<dbReference type="Pfam" id="PF00653">
    <property type="entry name" value="BIR"/>
    <property type="match status" value="2"/>
</dbReference>
<reference evidence="9" key="2">
    <citation type="submission" date="2025-08" db="UniProtKB">
        <authorList>
            <consortium name="Ensembl"/>
        </authorList>
    </citation>
    <scope>IDENTIFICATION</scope>
</reference>
<keyword evidence="5" id="KW-0808">Transferase</keyword>
<dbReference type="GO" id="GO:0005634">
    <property type="term" value="C:nucleus"/>
    <property type="evidence" value="ECO:0007669"/>
    <property type="project" value="TreeGrafter"/>
</dbReference>
<keyword evidence="10" id="KW-1185">Reference proteome</keyword>
<comment type="subcellular location">
    <subcellularLocation>
        <location evidence="2">Cytoplasm</location>
    </subcellularLocation>
</comment>
<sequence length="249" mass="28316">MRSRARRLGTFRQWPHDAPVSAQALVEAGFFYVGPTDEVQCFCCGGVLTEWRRGDCPLRASLQDVLDAVDGQILSVLQGVGREEPALPNDPEYPDMEMEEMRLSTFENWPQDSTVDPEHLARAGFFYTGEGDLVKCFYCDGEMMNWSSGDDPWREHARWYPECGFVLHSMGTEFVSSIQESLSTSPLTPVSHEYFMCSGLGLVDGRVLNSYFFLYHFQRDSWDEAEQESSPSQGQCCNFMVFYLLVNVV</sequence>
<evidence type="ECO:0000313" key="9">
    <source>
        <dbReference type="Ensembl" id="ENSCUSP00005016628.1"/>
    </source>
</evidence>
<dbReference type="Gene3D" id="1.10.1170.10">
    <property type="entry name" value="Inhibitor Of Apoptosis Protein (2mihbC-IAP-1), Chain A"/>
    <property type="match status" value="2"/>
</dbReference>
<dbReference type="GO" id="GO:0051726">
    <property type="term" value="P:regulation of cell cycle"/>
    <property type="evidence" value="ECO:0007669"/>
    <property type="project" value="TreeGrafter"/>
</dbReference>
<dbReference type="PANTHER" id="PTHR10044:SF163">
    <property type="entry name" value="BACULOVIRAL IAP REPEAT-CONTAINING PROTEIN 7"/>
    <property type="match status" value="1"/>
</dbReference>